<evidence type="ECO:0000313" key="2">
    <source>
        <dbReference type="Proteomes" id="UP001558713"/>
    </source>
</evidence>
<accession>A0ABD1APH9</accession>
<sequence length="107" mass="12669">MNIVQQEPLRRSIRERRYAINDDYVVYNIENECDMSLDKDLLTFKKAMKSDNSDKWLIASEEEISSMGVNKVWDLVELPDGFRSVGCKWIFKTKRDSKGNIERYKAR</sequence>
<keyword evidence="2" id="KW-1185">Reference proteome</keyword>
<proteinExistence type="predicted"/>
<protein>
    <submittedName>
        <fullName evidence="1">Retrovirus-related Pol polyprotein from transposon TNT 1-94</fullName>
    </submittedName>
</protein>
<comment type="caution">
    <text evidence="1">The sequence shown here is derived from an EMBL/GenBank/DDBJ whole genome shotgun (WGS) entry which is preliminary data.</text>
</comment>
<reference evidence="1 2" key="1">
    <citation type="submission" date="2024-04" db="EMBL/GenBank/DDBJ databases">
        <title>Genome assembly C_amara_ONT_v2.</title>
        <authorList>
            <person name="Yant L."/>
            <person name="Moore C."/>
            <person name="Slenker M."/>
        </authorList>
    </citation>
    <scope>NUCLEOTIDE SEQUENCE [LARGE SCALE GENOMIC DNA]</scope>
    <source>
        <tissue evidence="1">Leaf</tissue>
    </source>
</reference>
<name>A0ABD1APH9_CARAN</name>
<organism evidence="1 2">
    <name type="scientific">Cardamine amara subsp. amara</name>
    <dbReference type="NCBI Taxonomy" id="228776"/>
    <lineage>
        <taxon>Eukaryota</taxon>
        <taxon>Viridiplantae</taxon>
        <taxon>Streptophyta</taxon>
        <taxon>Embryophyta</taxon>
        <taxon>Tracheophyta</taxon>
        <taxon>Spermatophyta</taxon>
        <taxon>Magnoliopsida</taxon>
        <taxon>eudicotyledons</taxon>
        <taxon>Gunneridae</taxon>
        <taxon>Pentapetalae</taxon>
        <taxon>rosids</taxon>
        <taxon>malvids</taxon>
        <taxon>Brassicales</taxon>
        <taxon>Brassicaceae</taxon>
        <taxon>Cardamineae</taxon>
        <taxon>Cardamine</taxon>
    </lineage>
</organism>
<dbReference type="Proteomes" id="UP001558713">
    <property type="component" value="Unassembled WGS sequence"/>
</dbReference>
<evidence type="ECO:0000313" key="1">
    <source>
        <dbReference type="EMBL" id="KAL1200761.1"/>
    </source>
</evidence>
<dbReference type="EMBL" id="JBANAX010000611">
    <property type="protein sequence ID" value="KAL1200761.1"/>
    <property type="molecule type" value="Genomic_DNA"/>
</dbReference>
<gene>
    <name evidence="1" type="ORF">V5N11_007548</name>
</gene>
<dbReference type="AlphaFoldDB" id="A0ABD1APH9"/>